<dbReference type="Gene3D" id="1.10.150.390">
    <property type="match status" value="1"/>
</dbReference>
<comment type="cofactor">
    <cofactor evidence="9">
        <name>Zn(2+)</name>
        <dbReference type="ChEBI" id="CHEBI:29105"/>
    </cofactor>
    <text evidence="9">Binds 2 Zn(2+) ions per subunit.</text>
</comment>
<gene>
    <name evidence="13" type="primary">rpoC_2</name>
    <name evidence="9" type="synonym">rpoC</name>
    <name evidence="13" type="ORF">KSF_036840</name>
</gene>
<dbReference type="Proteomes" id="UP000597444">
    <property type="component" value="Unassembled WGS sequence"/>
</dbReference>
<evidence type="ECO:0000313" key="14">
    <source>
        <dbReference type="Proteomes" id="UP000597444"/>
    </source>
</evidence>
<protein>
    <recommendedName>
        <fullName evidence="9">DNA-directed RNA polymerase subunit beta'</fullName>
        <shortName evidence="9">RNAP subunit beta'</shortName>
        <ecNumber evidence="9">2.7.7.6</ecNumber>
    </recommendedName>
    <alternativeName>
        <fullName evidence="9">RNA polymerase subunit beta'</fullName>
    </alternativeName>
    <alternativeName>
        <fullName evidence="9">Transcriptase subunit beta'</fullName>
    </alternativeName>
</protein>
<comment type="catalytic activity">
    <reaction evidence="8 9 10">
        <text>RNA(n) + a ribonucleoside 5'-triphosphate = RNA(n+1) + diphosphate</text>
        <dbReference type="Rhea" id="RHEA:21248"/>
        <dbReference type="Rhea" id="RHEA-COMP:14527"/>
        <dbReference type="Rhea" id="RHEA-COMP:17342"/>
        <dbReference type="ChEBI" id="CHEBI:33019"/>
        <dbReference type="ChEBI" id="CHEBI:61557"/>
        <dbReference type="ChEBI" id="CHEBI:140395"/>
        <dbReference type="EC" id="2.7.7.6"/>
    </reaction>
</comment>
<evidence type="ECO:0000256" key="11">
    <source>
        <dbReference type="SAM" id="MobiDB-lite"/>
    </source>
</evidence>
<feature type="binding site" evidence="9">
    <location>
        <position position="907"/>
    </location>
    <ligand>
        <name>Zn(2+)</name>
        <dbReference type="ChEBI" id="CHEBI:29105"/>
        <label>2</label>
    </ligand>
</feature>
<dbReference type="InterPro" id="IPR007081">
    <property type="entry name" value="RNA_pol_Rpb1_5"/>
</dbReference>
<feature type="compositionally biased region" description="Basic residues" evidence="11">
    <location>
        <begin position="1340"/>
        <end position="1354"/>
    </location>
</feature>
<dbReference type="Gene3D" id="1.10.40.90">
    <property type="match status" value="1"/>
</dbReference>
<dbReference type="GO" id="GO:0008270">
    <property type="term" value="F:zinc ion binding"/>
    <property type="evidence" value="ECO:0007669"/>
    <property type="project" value="UniProtKB-UniRule"/>
</dbReference>
<feature type="binding site" evidence="9">
    <location>
        <position position="566"/>
    </location>
    <ligand>
        <name>Mg(2+)</name>
        <dbReference type="ChEBI" id="CHEBI:18420"/>
    </ligand>
</feature>
<dbReference type="NCBIfam" id="TIGR02386">
    <property type="entry name" value="rpoC_TIGR"/>
    <property type="match status" value="1"/>
</dbReference>
<comment type="caution">
    <text evidence="13">The sequence shown here is derived from an EMBL/GenBank/DDBJ whole genome shotgun (WGS) entry which is preliminary data.</text>
</comment>
<evidence type="ECO:0000256" key="4">
    <source>
        <dbReference type="ARBA" id="ARBA00022679"/>
    </source>
</evidence>
<dbReference type="Gene3D" id="2.40.50.100">
    <property type="match status" value="2"/>
</dbReference>
<feature type="binding site" evidence="9">
    <location>
        <position position="75"/>
    </location>
    <ligand>
        <name>Zn(2+)</name>
        <dbReference type="ChEBI" id="CHEBI:29105"/>
        <label>1</label>
    </ligand>
</feature>
<dbReference type="SMART" id="SM00663">
    <property type="entry name" value="RPOLA_N"/>
    <property type="match status" value="1"/>
</dbReference>
<dbReference type="Pfam" id="PF00623">
    <property type="entry name" value="RNA_pol_Rpb1_2"/>
    <property type="match status" value="2"/>
</dbReference>
<feature type="binding site" evidence="9">
    <location>
        <position position="78"/>
    </location>
    <ligand>
        <name>Zn(2+)</name>
        <dbReference type="ChEBI" id="CHEBI:29105"/>
        <label>1</label>
    </ligand>
</feature>
<evidence type="ECO:0000256" key="9">
    <source>
        <dbReference type="HAMAP-Rule" id="MF_01322"/>
    </source>
</evidence>
<dbReference type="CDD" id="cd02655">
    <property type="entry name" value="RNAP_beta'_C"/>
    <property type="match status" value="1"/>
</dbReference>
<dbReference type="Gene3D" id="1.10.132.30">
    <property type="match status" value="1"/>
</dbReference>
<keyword evidence="9" id="KW-0862">Zinc</keyword>
<accession>A0A8J3IQN3</accession>
<dbReference type="GO" id="GO:0000287">
    <property type="term" value="F:magnesium ion binding"/>
    <property type="evidence" value="ECO:0007669"/>
    <property type="project" value="UniProtKB-UniRule"/>
</dbReference>
<feature type="binding site" evidence="9">
    <location>
        <position position="983"/>
    </location>
    <ligand>
        <name>Zn(2+)</name>
        <dbReference type="ChEBI" id="CHEBI:29105"/>
        <label>2</label>
    </ligand>
</feature>
<dbReference type="SUPFAM" id="SSF51246">
    <property type="entry name" value="Rudiment single hybrid motif"/>
    <property type="match status" value="1"/>
</dbReference>
<dbReference type="Gene3D" id="1.10.1790.20">
    <property type="match status" value="2"/>
</dbReference>
<dbReference type="EC" id="2.7.7.6" evidence="9"/>
<dbReference type="Pfam" id="PF04997">
    <property type="entry name" value="RNA_pol_Rpb1_1"/>
    <property type="match status" value="1"/>
</dbReference>
<dbReference type="InterPro" id="IPR012754">
    <property type="entry name" value="DNA-dir_RpoC_beta_prime_bact"/>
</dbReference>
<dbReference type="SUPFAM" id="SSF64484">
    <property type="entry name" value="beta and beta-prime subunits of DNA dependent RNA-polymerase"/>
    <property type="match status" value="1"/>
</dbReference>
<name>A0A8J3IQN3_9CHLR</name>
<keyword evidence="14" id="KW-1185">Reference proteome</keyword>
<feature type="binding site" evidence="9">
    <location>
        <position position="62"/>
    </location>
    <ligand>
        <name>Zn(2+)</name>
        <dbReference type="ChEBI" id="CHEBI:29105"/>
        <label>1</label>
    </ligand>
</feature>
<evidence type="ECO:0000256" key="2">
    <source>
        <dbReference type="ARBA" id="ARBA00006460"/>
    </source>
</evidence>
<proteinExistence type="inferred from homology"/>
<dbReference type="GO" id="GO:0006351">
    <property type="term" value="P:DNA-templated transcription"/>
    <property type="evidence" value="ECO:0007669"/>
    <property type="project" value="UniProtKB-UniRule"/>
</dbReference>
<evidence type="ECO:0000256" key="5">
    <source>
        <dbReference type="ARBA" id="ARBA00022695"/>
    </source>
</evidence>
<dbReference type="PANTHER" id="PTHR19376">
    <property type="entry name" value="DNA-DIRECTED RNA POLYMERASE"/>
    <property type="match status" value="1"/>
</dbReference>
<keyword evidence="4 9" id="KW-0808">Transferase</keyword>
<evidence type="ECO:0000256" key="7">
    <source>
        <dbReference type="ARBA" id="ARBA00023163"/>
    </source>
</evidence>
<comment type="similarity">
    <text evidence="2 9 10">Belongs to the RNA polymerase beta' chain family.</text>
</comment>
<evidence type="ECO:0000259" key="12">
    <source>
        <dbReference type="SMART" id="SM00663"/>
    </source>
</evidence>
<dbReference type="CDD" id="cd01609">
    <property type="entry name" value="RNAP_beta'_N"/>
    <property type="match status" value="1"/>
</dbReference>
<evidence type="ECO:0000256" key="1">
    <source>
        <dbReference type="ARBA" id="ARBA00004026"/>
    </source>
</evidence>
<dbReference type="GO" id="GO:0003677">
    <property type="term" value="F:DNA binding"/>
    <property type="evidence" value="ECO:0007669"/>
    <property type="project" value="UniProtKB-UniRule"/>
</dbReference>
<keyword evidence="3 9" id="KW-0240">DNA-directed RNA polymerase</keyword>
<dbReference type="GO" id="GO:0003899">
    <property type="term" value="F:DNA-directed RNA polymerase activity"/>
    <property type="evidence" value="ECO:0007669"/>
    <property type="project" value="UniProtKB-UniRule"/>
</dbReference>
<dbReference type="InterPro" id="IPR011054">
    <property type="entry name" value="Rudment_hybrid_motif"/>
</dbReference>
<evidence type="ECO:0000256" key="8">
    <source>
        <dbReference type="ARBA" id="ARBA00048552"/>
    </source>
</evidence>
<dbReference type="Gene3D" id="1.10.274.100">
    <property type="entry name" value="RNA polymerase Rpb1, domain 3"/>
    <property type="match status" value="1"/>
</dbReference>
<dbReference type="Gene3D" id="2.40.40.20">
    <property type="match status" value="1"/>
</dbReference>
<dbReference type="Pfam" id="PF04998">
    <property type="entry name" value="RNA_pol_Rpb1_5"/>
    <property type="match status" value="1"/>
</dbReference>
<dbReference type="HAMAP" id="MF_01322">
    <property type="entry name" value="RNApol_bact_RpoC"/>
    <property type="match status" value="1"/>
</dbReference>
<dbReference type="Gene3D" id="4.10.860.120">
    <property type="entry name" value="RNA polymerase II, clamp domain"/>
    <property type="match status" value="1"/>
</dbReference>
<dbReference type="InterPro" id="IPR007080">
    <property type="entry name" value="RNA_pol_Rpb1_1"/>
</dbReference>
<feature type="binding site" evidence="9">
    <location>
        <position position="976"/>
    </location>
    <ligand>
        <name>Zn(2+)</name>
        <dbReference type="ChEBI" id="CHEBI:29105"/>
        <label>2</label>
    </ligand>
</feature>
<dbReference type="PANTHER" id="PTHR19376:SF54">
    <property type="entry name" value="DNA-DIRECTED RNA POLYMERASE SUBUNIT BETA"/>
    <property type="match status" value="1"/>
</dbReference>
<dbReference type="InterPro" id="IPR042102">
    <property type="entry name" value="RNA_pol_Rpb1_3_sf"/>
</dbReference>
<feature type="binding site" evidence="9">
    <location>
        <position position="564"/>
    </location>
    <ligand>
        <name>Mg(2+)</name>
        <dbReference type="ChEBI" id="CHEBI:18420"/>
    </ligand>
</feature>
<dbReference type="InterPro" id="IPR000722">
    <property type="entry name" value="RNA_pol_asu"/>
</dbReference>
<evidence type="ECO:0000256" key="3">
    <source>
        <dbReference type="ARBA" id="ARBA00022478"/>
    </source>
</evidence>
<comment type="cofactor">
    <cofactor evidence="9">
        <name>Mg(2+)</name>
        <dbReference type="ChEBI" id="CHEBI:18420"/>
    </cofactor>
    <text evidence="9">Binds 1 Mg(2+) ion per subunit.</text>
</comment>
<feature type="binding site" evidence="9">
    <location>
        <position position="986"/>
    </location>
    <ligand>
        <name>Zn(2+)</name>
        <dbReference type="ChEBI" id="CHEBI:29105"/>
        <label>2</label>
    </ligand>
</feature>
<feature type="domain" description="RNA polymerase N-terminal" evidence="12">
    <location>
        <begin position="339"/>
        <end position="618"/>
    </location>
</feature>
<reference evidence="13" key="1">
    <citation type="submission" date="2020-10" db="EMBL/GenBank/DDBJ databases">
        <title>Taxonomic study of unclassified bacteria belonging to the class Ktedonobacteria.</title>
        <authorList>
            <person name="Yabe S."/>
            <person name="Wang C.M."/>
            <person name="Zheng Y."/>
            <person name="Sakai Y."/>
            <person name="Cavaletti L."/>
            <person name="Monciardini P."/>
            <person name="Donadio S."/>
        </authorList>
    </citation>
    <scope>NUCLEOTIDE SEQUENCE</scope>
    <source>
        <strain evidence="13">ID150040</strain>
    </source>
</reference>
<organism evidence="13 14">
    <name type="scientific">Reticulibacter mediterranei</name>
    <dbReference type="NCBI Taxonomy" id="2778369"/>
    <lineage>
        <taxon>Bacteria</taxon>
        <taxon>Bacillati</taxon>
        <taxon>Chloroflexota</taxon>
        <taxon>Ktedonobacteria</taxon>
        <taxon>Ktedonobacterales</taxon>
        <taxon>Reticulibacteraceae</taxon>
        <taxon>Reticulibacter</taxon>
    </lineage>
</organism>
<dbReference type="Pfam" id="PF05000">
    <property type="entry name" value="RNA_pol_Rpb1_4"/>
    <property type="match status" value="1"/>
</dbReference>
<keyword evidence="6 9" id="KW-0479">Metal-binding</keyword>
<dbReference type="InterPro" id="IPR007066">
    <property type="entry name" value="RNA_pol_Rpb1_3"/>
</dbReference>
<dbReference type="Pfam" id="PF04983">
    <property type="entry name" value="RNA_pol_Rpb1_3"/>
    <property type="match status" value="1"/>
</dbReference>
<feature type="region of interest" description="Disordered" evidence="11">
    <location>
        <begin position="209"/>
        <end position="238"/>
    </location>
</feature>
<feature type="binding site" evidence="9">
    <location>
        <position position="60"/>
    </location>
    <ligand>
        <name>Zn(2+)</name>
        <dbReference type="ChEBI" id="CHEBI:29105"/>
        <label>1</label>
    </ligand>
</feature>
<dbReference type="RefSeq" id="WP_220204411.1">
    <property type="nucleotide sequence ID" value="NZ_BNJK01000001.1"/>
</dbReference>
<sequence>MISFQSVKALRISLASPAQIRSWSSGEVTQAETINYRTLKPEPGGLFCERIFGPTKDWTCACGKYKRYRYKGKTCEKCGVKVTSSRVRRVRMGHIELAAPVSHIWYAQGHPSRIAVLLDISPGDLDRILLYTHYIVLHLNEAVLQQEIQRIEAEIKQLENLPDERQPASILPSALSLENIIQTSVGEGESALATLIDAPSEESDLPALMRDSDLDSSTPLSPEQPETPETEADESLLWHTSDERLEQLRLVKRALARLTPLSLVESAQGRLLKAECDPAALRLGIGAEAIESMLQQIDLERLALSLRPALQDQDGTTRSKAIKRLKVVEALKRSGARPEWMILHAIPVLPPALRPVLGLSSGRFASSDINELYTRVIHRNLRLQRLQAIHAPELMINHEKQALQIACDALFDNAHSRRPHIGPHRQPLRSLSDNLKGKQGRFRHNMLGKRVDYSGRSVISVGTTLKLHQCGLPKKIALELFKPFIIHKLLLNKVVETPKAAKRAVERRHPAVWDILEEVMNGRVVLLNRAPTLHRLSIQAFEPILVEGNAIRLHPLVCSAFNADFDGDQMAVHLPLSREAQEEARERMLSIHNLLSPASGEPSISISQEIVLGCYYLTQERPNKKGEGHIFADTNEAIIAYTLGVIDLQARITVRINADRIFIQPPPAPSRPCPDSRKVQTTVGRLLFNAILPKGLRFRNYAMTKELLKQLVWECMKTYGLDVTAHMADSIKTLGYRHATRAGISFAISDVEVPAQKKTILTDADTRIGELRADWQMGLITNEERYEQTVAIWSEATDRIASQVQGVLDPFGSIATIASSGATKAKLQQIRQLSGMRGLMASPTGAIIETPVRGNFLEGLNVAEYFLSSHGARKSLMDRSLNTASAGYLTIRFVNVAQDVIVTSEDCGTREGLLISEEDSRRMGLADSRSRLIGRVLAEALPQVGLAAGDELTEEAIECISTAHISLVRIRSLLTCQSRRGVCSKCYGWDLSTRAQVKVGTAVGIIAAQSIGEPGTQLTMRTFHSGGIAGGQGDITQGLPRVEELFEARVPKDPAIVSEIDGVVQISKHPQTQIQTVQVMTRTAVQDDYPLPPGSALLVRPHSQVRPGQVIARLSIRHANSAVRDIRARIAGEVSFNEQGGLTIQGESTTGRSYIIPVGRKLLVNDGQAAQAGDPLTTGALNLQDLLRFRGREALEYYLLQEAQRVYRTTGAYIHDKHFEILIRQMVRYVKVEDSGDTDLLPEALIDRFAYIEKNADIVAQGGQPATARVLLLGLTRAALATESWLSAASFQHTTHVLTDAVLEGKTDHLVGLKENVMLGHLIPAGSGLHPRHPPAVSSRRSRAGRRRYTAASK</sequence>
<evidence type="ECO:0000256" key="6">
    <source>
        <dbReference type="ARBA" id="ARBA00022723"/>
    </source>
</evidence>
<dbReference type="InterPro" id="IPR045867">
    <property type="entry name" value="DNA-dir_RpoC_beta_prime"/>
</dbReference>
<keyword evidence="7 9" id="KW-0804">Transcription</keyword>
<dbReference type="InterPro" id="IPR044893">
    <property type="entry name" value="RNA_pol_Rpb1_clamp_domain"/>
</dbReference>
<comment type="subunit">
    <text evidence="9">The RNAP catalytic core consists of 2 alpha, 1 beta, 1 beta' and 1 omega subunit. When a sigma factor is associated with the core the holoenzyme is formed, which can initiate transcription.</text>
</comment>
<dbReference type="InterPro" id="IPR038120">
    <property type="entry name" value="Rpb1_funnel_sf"/>
</dbReference>
<feature type="region of interest" description="Disordered" evidence="11">
    <location>
        <begin position="1325"/>
        <end position="1354"/>
    </location>
</feature>
<dbReference type="EMBL" id="BNJK01000001">
    <property type="protein sequence ID" value="GHO93636.1"/>
    <property type="molecule type" value="Genomic_DNA"/>
</dbReference>
<evidence type="ECO:0000256" key="10">
    <source>
        <dbReference type="RuleBase" id="RU004279"/>
    </source>
</evidence>
<dbReference type="InterPro" id="IPR007083">
    <property type="entry name" value="RNA_pol_Rpb1_4"/>
</dbReference>
<feature type="binding site" evidence="9">
    <location>
        <position position="568"/>
    </location>
    <ligand>
        <name>Mg(2+)</name>
        <dbReference type="ChEBI" id="CHEBI:18420"/>
    </ligand>
</feature>
<keyword evidence="5 9" id="KW-0548">Nucleotidyltransferase</keyword>
<evidence type="ECO:0000313" key="13">
    <source>
        <dbReference type="EMBL" id="GHO93636.1"/>
    </source>
</evidence>
<keyword evidence="9" id="KW-0460">Magnesium</keyword>
<comment type="function">
    <text evidence="1 9 10">DNA-dependent RNA polymerase catalyzes the transcription of DNA into RNA using the four ribonucleoside triphosphates as substrates.</text>
</comment>
<dbReference type="InterPro" id="IPR006592">
    <property type="entry name" value="RNA_pol_N"/>
</dbReference>
<dbReference type="GO" id="GO:0000428">
    <property type="term" value="C:DNA-directed RNA polymerase complex"/>
    <property type="evidence" value="ECO:0007669"/>
    <property type="project" value="UniProtKB-KW"/>
</dbReference>